<evidence type="ECO:0000313" key="2">
    <source>
        <dbReference type="EMBL" id="MDW9252476.1"/>
    </source>
</evidence>
<name>A0AAW9CXN1_BURTH</name>
<proteinExistence type="predicted"/>
<evidence type="ECO:0000256" key="1">
    <source>
        <dbReference type="SAM" id="MobiDB-lite"/>
    </source>
</evidence>
<dbReference type="AlphaFoldDB" id="A0AAW9CXN1"/>
<dbReference type="EMBL" id="QXCT01000001">
    <property type="protein sequence ID" value="MDW9252476.1"/>
    <property type="molecule type" value="Genomic_DNA"/>
</dbReference>
<reference evidence="2" key="1">
    <citation type="submission" date="2018-08" db="EMBL/GenBank/DDBJ databases">
        <title>Identification of Burkholderia cepacia strains that express a Burkholderia pseudomallei-like capsular polysaccharide.</title>
        <authorList>
            <person name="Burtnick M.N."/>
            <person name="Vongsouvath M."/>
            <person name="Newton P."/>
            <person name="Wuthiekanun V."/>
            <person name="Limmathurotsakul D."/>
            <person name="Brett P.J."/>
            <person name="Chantratita N."/>
            <person name="Dance D.A."/>
        </authorList>
    </citation>
    <scope>NUCLEOTIDE SEQUENCE</scope>
    <source>
        <strain evidence="2">SBXCC001</strain>
    </source>
</reference>
<accession>A0AAW9CXN1</accession>
<dbReference type="Proteomes" id="UP001272137">
    <property type="component" value="Unassembled WGS sequence"/>
</dbReference>
<evidence type="ECO:0000313" key="3">
    <source>
        <dbReference type="Proteomes" id="UP001272137"/>
    </source>
</evidence>
<organism evidence="2 3">
    <name type="scientific">Burkholderia thailandensis</name>
    <dbReference type="NCBI Taxonomy" id="57975"/>
    <lineage>
        <taxon>Bacteria</taxon>
        <taxon>Pseudomonadati</taxon>
        <taxon>Pseudomonadota</taxon>
        <taxon>Betaproteobacteria</taxon>
        <taxon>Burkholderiales</taxon>
        <taxon>Burkholderiaceae</taxon>
        <taxon>Burkholderia</taxon>
        <taxon>pseudomallei group</taxon>
    </lineage>
</organism>
<gene>
    <name evidence="2" type="ORF">C7S16_5524</name>
</gene>
<feature type="region of interest" description="Disordered" evidence="1">
    <location>
        <begin position="1"/>
        <end position="57"/>
    </location>
</feature>
<comment type="caution">
    <text evidence="2">The sequence shown here is derived from an EMBL/GenBank/DDBJ whole genome shotgun (WGS) entry which is preliminary data.</text>
</comment>
<protein>
    <submittedName>
        <fullName evidence="2">Uncharacterized protein</fullName>
    </submittedName>
</protein>
<sequence>MQSGRVAAHGAQSSPLRPPSCRPTARDGSRGCNGASLITPSDGNGAPPAPSASGGDH</sequence>